<organism evidence="1 2">
    <name type="scientific">Cellulomonas aerilata</name>
    <dbReference type="NCBI Taxonomy" id="515326"/>
    <lineage>
        <taxon>Bacteria</taxon>
        <taxon>Bacillati</taxon>
        <taxon>Actinomycetota</taxon>
        <taxon>Actinomycetes</taxon>
        <taxon>Micrococcales</taxon>
        <taxon>Cellulomonadaceae</taxon>
        <taxon>Cellulomonas</taxon>
    </lineage>
</organism>
<comment type="caution">
    <text evidence="1">The sequence shown here is derived from an EMBL/GenBank/DDBJ whole genome shotgun (WGS) entry which is preliminary data.</text>
</comment>
<evidence type="ECO:0000313" key="2">
    <source>
        <dbReference type="Proteomes" id="UP000321181"/>
    </source>
</evidence>
<reference evidence="1 2" key="1">
    <citation type="submission" date="2019-07" db="EMBL/GenBank/DDBJ databases">
        <title>Whole genome shotgun sequence of Cellulomonas aerilata NBRC 106308.</title>
        <authorList>
            <person name="Hosoyama A."/>
            <person name="Uohara A."/>
            <person name="Ohji S."/>
            <person name="Ichikawa N."/>
        </authorList>
    </citation>
    <scope>NUCLEOTIDE SEQUENCE [LARGE SCALE GENOMIC DNA]</scope>
    <source>
        <strain evidence="1 2">NBRC 106308</strain>
    </source>
</reference>
<protein>
    <submittedName>
        <fullName evidence="1">Uncharacterized protein</fullName>
    </submittedName>
</protein>
<keyword evidence="2" id="KW-1185">Reference proteome</keyword>
<sequence>MDATFTNGFLTELCGVEVTQHLVGTFTRHEAGGREISHFNFNSTLTAGDVTVESRAHGPEFLTENPDGSLTLVVVGVTMRNVPGIGTVGPFAGRSVTVIAPDGSEVLTHSAGLRGGDDVLCSVLRGA</sequence>
<dbReference type="Proteomes" id="UP000321181">
    <property type="component" value="Unassembled WGS sequence"/>
</dbReference>
<name>A0A512DAM3_9CELL</name>
<evidence type="ECO:0000313" key="1">
    <source>
        <dbReference type="EMBL" id="GEO33519.1"/>
    </source>
</evidence>
<dbReference type="AlphaFoldDB" id="A0A512DAM3"/>
<gene>
    <name evidence="1" type="ORF">CAE01nite_12440</name>
</gene>
<accession>A0A512DAM3</accession>
<proteinExistence type="predicted"/>
<dbReference type="EMBL" id="BJYY01000010">
    <property type="protein sequence ID" value="GEO33519.1"/>
    <property type="molecule type" value="Genomic_DNA"/>
</dbReference>